<dbReference type="EMBL" id="DXCD01000178">
    <property type="protein sequence ID" value="HIZ13640.1"/>
    <property type="molecule type" value="Genomic_DNA"/>
</dbReference>
<accession>A0A9D2DAT5</accession>
<organism evidence="2 3">
    <name type="scientific">Candidatus Mediterraneibacter stercorigallinarum</name>
    <dbReference type="NCBI Taxonomy" id="2838686"/>
    <lineage>
        <taxon>Bacteria</taxon>
        <taxon>Bacillati</taxon>
        <taxon>Bacillota</taxon>
        <taxon>Clostridia</taxon>
        <taxon>Lachnospirales</taxon>
        <taxon>Lachnospiraceae</taxon>
        <taxon>Mediterraneibacter</taxon>
    </lineage>
</organism>
<evidence type="ECO:0000313" key="3">
    <source>
        <dbReference type="Proteomes" id="UP000824017"/>
    </source>
</evidence>
<name>A0A9D2DAT5_9FIRM</name>
<dbReference type="InterPro" id="IPR021683">
    <property type="entry name" value="DUF3267"/>
</dbReference>
<reference evidence="2" key="1">
    <citation type="journal article" date="2021" name="PeerJ">
        <title>Extensive microbial diversity within the chicken gut microbiome revealed by metagenomics and culture.</title>
        <authorList>
            <person name="Gilroy R."/>
            <person name="Ravi A."/>
            <person name="Getino M."/>
            <person name="Pursley I."/>
            <person name="Horton D.L."/>
            <person name="Alikhan N.F."/>
            <person name="Baker D."/>
            <person name="Gharbi K."/>
            <person name="Hall N."/>
            <person name="Watson M."/>
            <person name="Adriaenssens E.M."/>
            <person name="Foster-Nyarko E."/>
            <person name="Jarju S."/>
            <person name="Secka A."/>
            <person name="Antonio M."/>
            <person name="Oren A."/>
            <person name="Chaudhuri R.R."/>
            <person name="La Ragione R."/>
            <person name="Hildebrand F."/>
            <person name="Pallen M.J."/>
        </authorList>
    </citation>
    <scope>NUCLEOTIDE SEQUENCE</scope>
    <source>
        <strain evidence="2">ChiGjej1B1-13045</strain>
    </source>
</reference>
<keyword evidence="1" id="KW-1133">Transmembrane helix</keyword>
<keyword evidence="1" id="KW-0812">Transmembrane</keyword>
<comment type="caution">
    <text evidence="2">The sequence shown here is derived from an EMBL/GenBank/DDBJ whole genome shotgun (WGS) entry which is preliminary data.</text>
</comment>
<sequence>MSKKTNSQTACFVLPGGYQEECRLDMQKDRRLVFLINGLALCVFLIGGIIGHLFVPIQTFYSMSEGMLMYFVRLVAVCGGMVLYIFLHEFVHGIFIKHYSGRKAQYGFTVLYAYAGSEAYFNKYQYFVIALAPLAVWGIFLTG</sequence>
<dbReference type="Proteomes" id="UP000824017">
    <property type="component" value="Unassembled WGS sequence"/>
</dbReference>
<evidence type="ECO:0000313" key="2">
    <source>
        <dbReference type="EMBL" id="HIZ13640.1"/>
    </source>
</evidence>
<feature type="transmembrane region" description="Helical" evidence="1">
    <location>
        <begin position="67"/>
        <end position="87"/>
    </location>
</feature>
<gene>
    <name evidence="2" type="ORF">H9817_06925</name>
</gene>
<feature type="transmembrane region" description="Helical" evidence="1">
    <location>
        <begin position="32"/>
        <end position="55"/>
    </location>
</feature>
<dbReference type="Pfam" id="PF11667">
    <property type="entry name" value="DUF3267"/>
    <property type="match status" value="1"/>
</dbReference>
<reference evidence="2" key="2">
    <citation type="submission" date="2021-04" db="EMBL/GenBank/DDBJ databases">
        <authorList>
            <person name="Gilroy R."/>
        </authorList>
    </citation>
    <scope>NUCLEOTIDE SEQUENCE</scope>
    <source>
        <strain evidence="2">ChiGjej1B1-13045</strain>
    </source>
</reference>
<protein>
    <submittedName>
        <fullName evidence="2">DUF3267 domain-containing protein</fullName>
    </submittedName>
</protein>
<proteinExistence type="predicted"/>
<evidence type="ECO:0000256" key="1">
    <source>
        <dbReference type="SAM" id="Phobius"/>
    </source>
</evidence>
<feature type="non-terminal residue" evidence="2">
    <location>
        <position position="143"/>
    </location>
</feature>
<dbReference type="AlphaFoldDB" id="A0A9D2DAT5"/>
<keyword evidence="1" id="KW-0472">Membrane</keyword>
<feature type="transmembrane region" description="Helical" evidence="1">
    <location>
        <begin position="124"/>
        <end position="142"/>
    </location>
</feature>